<gene>
    <name evidence="1" type="ORF">BB559_002390</name>
</gene>
<dbReference type="AlphaFoldDB" id="A0A2T9YVV8"/>
<keyword evidence="2" id="KW-1185">Reference proteome</keyword>
<reference evidence="1 2" key="1">
    <citation type="journal article" date="2018" name="MBio">
        <title>Comparative Genomics Reveals the Core Gene Toolbox for the Fungus-Insect Symbiosis.</title>
        <authorList>
            <person name="Wang Y."/>
            <person name="Stata M."/>
            <person name="Wang W."/>
            <person name="Stajich J.E."/>
            <person name="White M.M."/>
            <person name="Moncalvo J.M."/>
        </authorList>
    </citation>
    <scope>NUCLEOTIDE SEQUENCE [LARGE SCALE GENOMIC DNA]</scope>
    <source>
        <strain evidence="1 2">AUS-77-4</strain>
    </source>
</reference>
<dbReference type="EMBL" id="MBFT01000146">
    <property type="protein sequence ID" value="PVU96424.1"/>
    <property type="molecule type" value="Genomic_DNA"/>
</dbReference>
<sequence>MFGSNSEFFTSYDLEQSQETDMEVFFNRKSYNCKGDVINAVKEYHDISERSYIVVVINSLRYVLKFPIIGCNFSLKFGFKPSFKPPRVTISHLCSALDIDPTASISARHFKPSKLATINEIQSYFLVSPRSITPPMIRTKLESMRIQAKYSTYFRILEI</sequence>
<proteinExistence type="predicted"/>
<accession>A0A2T9YVV8</accession>
<comment type="caution">
    <text evidence="1">The sequence shown here is derived from an EMBL/GenBank/DDBJ whole genome shotgun (WGS) entry which is preliminary data.</text>
</comment>
<dbReference type="Proteomes" id="UP000245699">
    <property type="component" value="Unassembled WGS sequence"/>
</dbReference>
<evidence type="ECO:0000313" key="2">
    <source>
        <dbReference type="Proteomes" id="UP000245699"/>
    </source>
</evidence>
<protein>
    <submittedName>
        <fullName evidence="1">Uncharacterized protein</fullName>
    </submittedName>
</protein>
<name>A0A2T9YVV8_9FUNG</name>
<evidence type="ECO:0000313" key="1">
    <source>
        <dbReference type="EMBL" id="PVU96424.1"/>
    </source>
</evidence>
<organism evidence="1 2">
    <name type="scientific">Furculomyces boomerangus</name>
    <dbReference type="NCBI Taxonomy" id="61424"/>
    <lineage>
        <taxon>Eukaryota</taxon>
        <taxon>Fungi</taxon>
        <taxon>Fungi incertae sedis</taxon>
        <taxon>Zoopagomycota</taxon>
        <taxon>Kickxellomycotina</taxon>
        <taxon>Harpellomycetes</taxon>
        <taxon>Harpellales</taxon>
        <taxon>Harpellaceae</taxon>
        <taxon>Furculomyces</taxon>
    </lineage>
</organism>